<dbReference type="EMBL" id="JBHSMX010000003">
    <property type="protein sequence ID" value="MFC5519667.1"/>
    <property type="molecule type" value="Genomic_DNA"/>
</dbReference>
<accession>A0ABW0Q6D7</accession>
<proteinExistence type="predicted"/>
<comment type="caution">
    <text evidence="2">The sequence shown here is derived from an EMBL/GenBank/DDBJ whole genome shotgun (WGS) entry which is preliminary data.</text>
</comment>
<name>A0ABW0Q6D7_9BURK</name>
<evidence type="ECO:0000313" key="3">
    <source>
        <dbReference type="Proteomes" id="UP001596084"/>
    </source>
</evidence>
<evidence type="ECO:0000313" key="2">
    <source>
        <dbReference type="EMBL" id="MFC5519667.1"/>
    </source>
</evidence>
<sequence>MTPLALSRRLTLVAFSVLALGLTPAARSADQMQAGAGNARAMQLAQGSPLVTSSMQMLRDRLPELKSVPLRRHITELLDHEKACVRHRAGLNADDKARILDELAAAGLVDKTEAENIQGGLMAGVFPPVGADGSACPRMPQGFFSAPGGATGGHHSEPGGLPVHEAFNDLSAIALARNYRLVYGTLGANGLPVVTRNYRAPLKSRHEAFAIDGDIVIGAPIWHDWAKTIVFQWNADGTEFTELNFGGNGQTDNNGATGNSKTGAHHILGIAEAMKRGLPPDFVTTVASAHSVPTYGSEYKVVNWLRAAAIIAQIDPYAKGYLRRDDKGAPRLSAVRKLGDIDLNAAPGTQPNTLVEYVLHNLSDADYVFTGPAAATVALVLANVAPEYGYDSTAPDYLFKFRHTALTYLSAERLHIVYSNGGLDAVRAELNKLRKLKLI</sequence>
<reference evidence="3" key="1">
    <citation type="journal article" date="2019" name="Int. J. Syst. Evol. Microbiol.">
        <title>The Global Catalogue of Microorganisms (GCM) 10K type strain sequencing project: providing services to taxonomists for standard genome sequencing and annotation.</title>
        <authorList>
            <consortium name="The Broad Institute Genomics Platform"/>
            <consortium name="The Broad Institute Genome Sequencing Center for Infectious Disease"/>
            <person name="Wu L."/>
            <person name="Ma J."/>
        </authorList>
    </citation>
    <scope>NUCLEOTIDE SEQUENCE [LARGE SCALE GENOMIC DNA]</scope>
    <source>
        <strain evidence="3">CGMCC 4.7277</strain>
    </source>
</reference>
<dbReference type="Proteomes" id="UP001596084">
    <property type="component" value="Unassembled WGS sequence"/>
</dbReference>
<evidence type="ECO:0000256" key="1">
    <source>
        <dbReference type="SAM" id="SignalP"/>
    </source>
</evidence>
<gene>
    <name evidence="2" type="ORF">ACFPP7_01880</name>
</gene>
<keyword evidence="3" id="KW-1185">Reference proteome</keyword>
<organism evidence="2 3">
    <name type="scientific">Polaromonas jejuensis</name>
    <dbReference type="NCBI Taxonomy" id="457502"/>
    <lineage>
        <taxon>Bacteria</taxon>
        <taxon>Pseudomonadati</taxon>
        <taxon>Pseudomonadota</taxon>
        <taxon>Betaproteobacteria</taxon>
        <taxon>Burkholderiales</taxon>
        <taxon>Comamonadaceae</taxon>
        <taxon>Polaromonas</taxon>
    </lineage>
</organism>
<protein>
    <submittedName>
        <fullName evidence="2">Uncharacterized protein</fullName>
    </submittedName>
</protein>
<feature type="chain" id="PRO_5045731851" evidence="1">
    <location>
        <begin position="20"/>
        <end position="439"/>
    </location>
</feature>
<dbReference type="RefSeq" id="WP_157090216.1">
    <property type="nucleotide sequence ID" value="NZ_JBHSMX010000003.1"/>
</dbReference>
<feature type="signal peptide" evidence="1">
    <location>
        <begin position="1"/>
        <end position="19"/>
    </location>
</feature>
<keyword evidence="1" id="KW-0732">Signal</keyword>